<name>F2UJ93_SALR5</name>
<dbReference type="InterPro" id="IPR014912">
    <property type="entry name" value="Sep15_SelM_dom"/>
</dbReference>
<dbReference type="InParanoid" id="F2UJ93"/>
<dbReference type="eggNOG" id="KOG3384">
    <property type="taxonomic scope" value="Eukaryota"/>
</dbReference>
<evidence type="ECO:0000313" key="10">
    <source>
        <dbReference type="EMBL" id="EGD77192.1"/>
    </source>
</evidence>
<comment type="subcellular location">
    <subcellularLocation>
        <location evidence="1">Endoplasmic reticulum lumen</location>
    </subcellularLocation>
</comment>
<evidence type="ECO:0000256" key="7">
    <source>
        <dbReference type="SAM" id="MobiDB-lite"/>
    </source>
</evidence>
<dbReference type="Proteomes" id="UP000007799">
    <property type="component" value="Unassembled WGS sequence"/>
</dbReference>
<feature type="domain" description="Selenoprotein F/M" evidence="9">
    <location>
        <begin position="122"/>
        <end position="196"/>
    </location>
</feature>
<dbReference type="SUPFAM" id="SSF52833">
    <property type="entry name" value="Thioredoxin-like"/>
    <property type="match status" value="1"/>
</dbReference>
<keyword evidence="11" id="KW-1185">Reference proteome</keyword>
<feature type="compositionally biased region" description="Gly residues" evidence="7">
    <location>
        <begin position="35"/>
        <end position="48"/>
    </location>
</feature>
<comment type="similarity">
    <text evidence="2">Belongs to the selenoprotein M/F family.</text>
</comment>
<dbReference type="InterPro" id="IPR038219">
    <property type="entry name" value="Sep15/SelM_sf"/>
</dbReference>
<feature type="region of interest" description="Disordered" evidence="7">
    <location>
        <begin position="35"/>
        <end position="66"/>
    </location>
</feature>
<sequence length="198" mass="20912">MMRAGSAVLFVVVLALAVVAAGKVLATTTTKRTGGAGPGAGGVGGGVGSDNNNETRGVGTPVSSGSSWSPAQCREAGFLEGLICSDCELSAEHLDIPGFKDTCLRCCEAVEGVDAATVKYPKAVLEMCNCKLRAFPQIEPFVTGRMKNAFKNMKHKHINGAPPRLKLMDKKGKVVEVLNIEKWDTDTVTAFLEERLEA</sequence>
<keyword evidence="3 8" id="KW-0732">Signal</keyword>
<evidence type="ECO:0000256" key="1">
    <source>
        <dbReference type="ARBA" id="ARBA00004319"/>
    </source>
</evidence>
<dbReference type="InterPro" id="IPR039992">
    <property type="entry name" value="Sep15_SelM"/>
</dbReference>
<proteinExistence type="inferred from homology"/>
<dbReference type="KEGG" id="sre:PTSG_08285"/>
<dbReference type="GeneID" id="16071093"/>
<keyword evidence="4" id="KW-0256">Endoplasmic reticulum</keyword>
<gene>
    <name evidence="10" type="ORF">PTSG_08285</name>
</gene>
<dbReference type="GO" id="GO:0016491">
    <property type="term" value="F:oxidoreductase activity"/>
    <property type="evidence" value="ECO:0007669"/>
    <property type="project" value="TreeGrafter"/>
</dbReference>
<evidence type="ECO:0000313" key="11">
    <source>
        <dbReference type="Proteomes" id="UP000007799"/>
    </source>
</evidence>
<evidence type="ECO:0000259" key="9">
    <source>
        <dbReference type="Pfam" id="PF08806"/>
    </source>
</evidence>
<evidence type="ECO:0000256" key="3">
    <source>
        <dbReference type="ARBA" id="ARBA00022729"/>
    </source>
</evidence>
<dbReference type="PANTHER" id="PTHR13077">
    <property type="entry name" value="SELENOPROTEIN F"/>
    <property type="match status" value="1"/>
</dbReference>
<feature type="chain" id="PRO_5003287576" description="Selenoprotein F" evidence="8">
    <location>
        <begin position="27"/>
        <end position="198"/>
    </location>
</feature>
<dbReference type="Pfam" id="PF08806">
    <property type="entry name" value="Sep15_SelM"/>
    <property type="match status" value="1"/>
</dbReference>
<dbReference type="RefSeq" id="XP_004990536.1">
    <property type="nucleotide sequence ID" value="XM_004990479.1"/>
</dbReference>
<dbReference type="Gene3D" id="3.40.30.50">
    <property type="entry name" value="Sep15/SelM thioredoxin-like domain, active-site redox motif"/>
    <property type="match status" value="1"/>
</dbReference>
<dbReference type="AlphaFoldDB" id="F2UJ93"/>
<dbReference type="InterPro" id="IPR036249">
    <property type="entry name" value="Thioredoxin-like_sf"/>
</dbReference>
<evidence type="ECO:0000256" key="8">
    <source>
        <dbReference type="SAM" id="SignalP"/>
    </source>
</evidence>
<evidence type="ECO:0000256" key="2">
    <source>
        <dbReference type="ARBA" id="ARBA00005742"/>
    </source>
</evidence>
<accession>F2UJ93</accession>
<dbReference type="EMBL" id="GL832977">
    <property type="protein sequence ID" value="EGD77192.1"/>
    <property type="molecule type" value="Genomic_DNA"/>
</dbReference>
<keyword evidence="5" id="KW-0712">Selenocysteine</keyword>
<dbReference type="OrthoDB" id="1910009at2759"/>
<organism evidence="11">
    <name type="scientific">Salpingoeca rosetta (strain ATCC 50818 / BSB-021)</name>
    <dbReference type="NCBI Taxonomy" id="946362"/>
    <lineage>
        <taxon>Eukaryota</taxon>
        <taxon>Choanoflagellata</taxon>
        <taxon>Craspedida</taxon>
        <taxon>Salpingoecidae</taxon>
        <taxon>Salpingoeca</taxon>
    </lineage>
</organism>
<evidence type="ECO:0000256" key="5">
    <source>
        <dbReference type="ARBA" id="ARBA00022933"/>
    </source>
</evidence>
<dbReference type="PANTHER" id="PTHR13077:SF6">
    <property type="entry name" value="SELENOPROTEIN F"/>
    <property type="match status" value="1"/>
</dbReference>
<protein>
    <recommendedName>
        <fullName evidence="6">Selenoprotein F</fullName>
    </recommendedName>
</protein>
<dbReference type="OMA" id="LEMCNCK"/>
<reference evidence="10" key="1">
    <citation type="submission" date="2009-08" db="EMBL/GenBank/DDBJ databases">
        <title>Annotation of Salpingoeca rosetta.</title>
        <authorList>
            <consortium name="The Broad Institute Genome Sequencing Platform"/>
            <person name="Russ C."/>
            <person name="Cuomo C."/>
            <person name="Burger G."/>
            <person name="Gray M.W."/>
            <person name="Holland P.W.H."/>
            <person name="King N."/>
            <person name="Lang F.B.F."/>
            <person name="Roger A.J."/>
            <person name="Ruiz-Trillo I."/>
            <person name="Young S.K."/>
            <person name="Zeng Q."/>
            <person name="Gargeya S."/>
            <person name="Alvarado L."/>
            <person name="Berlin A."/>
            <person name="Chapman S.B."/>
            <person name="Chen Z."/>
            <person name="Freedman E."/>
            <person name="Gellesch M."/>
            <person name="Goldberg J."/>
            <person name="Griggs A."/>
            <person name="Gujja S."/>
            <person name="Heilman E."/>
            <person name="Heiman D."/>
            <person name="Howarth C."/>
            <person name="Mehta T."/>
            <person name="Neiman D."/>
            <person name="Pearson M."/>
            <person name="Roberts A."/>
            <person name="Saif S."/>
            <person name="Shea T."/>
            <person name="Shenoy N."/>
            <person name="Sisk P."/>
            <person name="Stolte C."/>
            <person name="Sykes S."/>
            <person name="White J."/>
            <person name="Yandava C."/>
            <person name="Haas B."/>
            <person name="Nusbaum C."/>
            <person name="Birren B."/>
        </authorList>
    </citation>
    <scope>NUCLEOTIDE SEQUENCE [LARGE SCALE GENOMIC DNA]</scope>
    <source>
        <strain evidence="10">ATCC 50818</strain>
    </source>
</reference>
<evidence type="ECO:0000256" key="6">
    <source>
        <dbReference type="ARBA" id="ARBA00040775"/>
    </source>
</evidence>
<dbReference type="GO" id="GO:0005788">
    <property type="term" value="C:endoplasmic reticulum lumen"/>
    <property type="evidence" value="ECO:0007669"/>
    <property type="project" value="UniProtKB-SubCell"/>
</dbReference>
<evidence type="ECO:0000256" key="4">
    <source>
        <dbReference type="ARBA" id="ARBA00022824"/>
    </source>
</evidence>
<dbReference type="STRING" id="946362.F2UJ93"/>
<feature type="signal peptide" evidence="8">
    <location>
        <begin position="1"/>
        <end position="26"/>
    </location>
</feature>
<dbReference type="FunCoup" id="F2UJ93">
    <property type="interactions" value="605"/>
</dbReference>
<feature type="compositionally biased region" description="Polar residues" evidence="7">
    <location>
        <begin position="49"/>
        <end position="66"/>
    </location>
</feature>